<feature type="region of interest" description="Disordered" evidence="1">
    <location>
        <begin position="289"/>
        <end position="319"/>
    </location>
</feature>
<dbReference type="KEGG" id="mrr:Moror_17630"/>
<protein>
    <submittedName>
        <fullName evidence="2">Uncharacterized protein</fullName>
    </submittedName>
</protein>
<dbReference type="Gene3D" id="6.10.140.1020">
    <property type="match status" value="1"/>
</dbReference>
<reference evidence="2 3" key="1">
    <citation type="journal article" date="2014" name="BMC Genomics">
        <title>Genome and secretome analysis of the hemibiotrophic fungal pathogen, Moniliophthora roreri, which causes frosty pod rot disease of cacao: mechanisms of the biotrophic and necrotrophic phases.</title>
        <authorList>
            <person name="Meinhardt L.W."/>
            <person name="Costa G.G.L."/>
            <person name="Thomazella D.P.T."/>
            <person name="Teixeira P.J.P.L."/>
            <person name="Carazzolle M.F."/>
            <person name="Schuster S.C."/>
            <person name="Carlson J.E."/>
            <person name="Guiltinan M.J."/>
            <person name="Mieczkowski P."/>
            <person name="Farmer A."/>
            <person name="Ramaraj T."/>
            <person name="Crozier J."/>
            <person name="Davis R.E."/>
            <person name="Shao J."/>
            <person name="Melnick R.L."/>
            <person name="Pereira G.A.G."/>
            <person name="Bailey B.A."/>
        </authorList>
    </citation>
    <scope>NUCLEOTIDE SEQUENCE [LARGE SCALE GENOMIC DNA]</scope>
    <source>
        <strain evidence="2 3">MCA 2997</strain>
    </source>
</reference>
<proteinExistence type="predicted"/>
<keyword evidence="3" id="KW-1185">Reference proteome</keyword>
<dbReference type="AlphaFoldDB" id="V2XX52"/>
<accession>V2XX52</accession>
<dbReference type="HOGENOM" id="CLU_322643_0_0_1"/>
<organism evidence="2 3">
    <name type="scientific">Moniliophthora roreri (strain MCA 2997)</name>
    <name type="common">Cocoa frosty pod rot fungus</name>
    <name type="synonym">Crinipellis roreri</name>
    <dbReference type="NCBI Taxonomy" id="1381753"/>
    <lineage>
        <taxon>Eukaryota</taxon>
        <taxon>Fungi</taxon>
        <taxon>Dikarya</taxon>
        <taxon>Basidiomycota</taxon>
        <taxon>Agaricomycotina</taxon>
        <taxon>Agaricomycetes</taxon>
        <taxon>Agaricomycetidae</taxon>
        <taxon>Agaricales</taxon>
        <taxon>Marasmiineae</taxon>
        <taxon>Marasmiaceae</taxon>
        <taxon>Moniliophthora</taxon>
    </lineage>
</organism>
<evidence type="ECO:0000313" key="2">
    <source>
        <dbReference type="EMBL" id="ESK97451.1"/>
    </source>
</evidence>
<evidence type="ECO:0000313" key="3">
    <source>
        <dbReference type="Proteomes" id="UP000017559"/>
    </source>
</evidence>
<dbReference type="EMBL" id="AWSO01000025">
    <property type="protein sequence ID" value="ESK97451.1"/>
    <property type="molecule type" value="Genomic_DNA"/>
</dbReference>
<feature type="region of interest" description="Disordered" evidence="1">
    <location>
        <begin position="685"/>
        <end position="709"/>
    </location>
</feature>
<dbReference type="OrthoDB" id="27934at2759"/>
<dbReference type="Proteomes" id="UP000017559">
    <property type="component" value="Unassembled WGS sequence"/>
</dbReference>
<dbReference type="STRING" id="1381753.V2XX52"/>
<feature type="region of interest" description="Disordered" evidence="1">
    <location>
        <begin position="523"/>
        <end position="556"/>
    </location>
</feature>
<gene>
    <name evidence="2" type="ORF">Moror_17630</name>
</gene>
<name>V2XX52_MONRO</name>
<comment type="caution">
    <text evidence="2">The sequence shown here is derived from an EMBL/GenBank/DDBJ whole genome shotgun (WGS) entry which is preliminary data.</text>
</comment>
<evidence type="ECO:0000256" key="1">
    <source>
        <dbReference type="SAM" id="MobiDB-lite"/>
    </source>
</evidence>
<sequence>MNTSDQRNPESDEPTSTAIPIMLNDIYSGPCFGDLTPSQASLSLLQAVVGLYSREACAQSSLTEESSPKRAGTSISTSANGFSFFPSYPLLNDGSSPSFTSDKTYMHPTGLQEPDDINTSEEKIDSHLNRTIPHIPISACSDSKCVQSTCDVGVIQENDAPVGDKELPFAVPGTTIDEGGSEELQESVDAPINCHQLGEGIVGGDHESTLMTVFAMHIVSSREDDDVEPDHSLLSASPSIPLANPITVIADLISPQTDPSYPECTNLPTLSDSSAPTCQFSSSTSVTTDLASDHTELTPATHTPASQLSDSTTVITGLPSSRMDHSYMEATLTTHAPASQLSDSTMTSALIPCIESACSGSPIFHASNSIMTSPHSQECTGSTVSPSHFSNPIMTSMLLALSQTDATHAEPERTVVASSIIIPSLSTSQSNLATEEADALLDDDVSPSPGLELEPMSSSPVNRIPVSSAEPERTVVASSIIIPSLSTSQSNLATEEADALLDDDISPSPGLELEPMLSSLVNRIPVSSSPPPSSPPQIFTSSPEPEPETMRASETVSGYSNDAKMISMLMVILSWIEGEPAPPPILISSPPTSPIRSSSPFWSGSKSNLSDTDVYKNENKNVKGSFAAPTVESSCIASTSANLLQLQLPAPKRSTHASQKRSLQKLSTPFRTPAMRAVINAEQPVAPTVSQNKKPTPSLELKKPLPSPANLKHRTIRASSQFKSPLTSSTLTGLGSIRLTPNIQMLERKAQLLKRAIKVKRENEEEVLKGLVKMWTEAGREVAWELFEIGKERTGDSGGSLGGGVRKFEDSWGWSDKEDVKRVKVEQGDSWSWDIPAVEGEGEVIDVDEYTERMQVAMDEDEEGEGKEDTIGTMLRQLGIDPQTFGWDDGEGTFLDR</sequence>
<feature type="compositionally biased region" description="Polar residues" evidence="1">
    <location>
        <begin position="298"/>
        <end position="319"/>
    </location>
</feature>